<gene>
    <name evidence="2" type="ORF">CHO01_22140</name>
</gene>
<accession>A0A511FGW9</accession>
<organism evidence="2 3">
    <name type="scientific">Cellulomonas hominis</name>
    <dbReference type="NCBI Taxonomy" id="156981"/>
    <lineage>
        <taxon>Bacteria</taxon>
        <taxon>Bacillati</taxon>
        <taxon>Actinomycetota</taxon>
        <taxon>Actinomycetes</taxon>
        <taxon>Micrococcales</taxon>
        <taxon>Cellulomonadaceae</taxon>
        <taxon>Cellulomonas</taxon>
    </lineage>
</organism>
<dbReference type="Proteomes" id="UP000321723">
    <property type="component" value="Unassembled WGS sequence"/>
</dbReference>
<protein>
    <submittedName>
        <fullName evidence="2">Uncharacterized protein</fullName>
    </submittedName>
</protein>
<dbReference type="AlphaFoldDB" id="A0A511FGW9"/>
<evidence type="ECO:0000313" key="3">
    <source>
        <dbReference type="Proteomes" id="UP000321723"/>
    </source>
</evidence>
<sequence>MCGRPERPHIYPDMSNQPRVPAGVRTGGRFVPGARPESDAQLAPRSAGTVFPRSADRDNRRTWQHPDGVARAAAITSYDDEAGWAVIGEGLRVTYPRPVHPGWIDTARPVLAQLHVAGLHGAAVAHTSGMPVHTQRDTWTLDVDLPSGRVLHVRGSNEPDRWVTFVGPGERAHAHVAAPRTFAGLDQGATEAALDAMLRLHDVHEAWRELAPQSGVDWRSSRPAVSLDEGAVLLRIDAAANSGPDTLVTIDDTGARITAVGQSGAFEPVEHDRDQLARFASRIGIRGGRRAGAGERARVLLERAAAAASDGPALTAVRGHRRRVASLSPIEGPHIYPA</sequence>
<reference evidence="2 3" key="1">
    <citation type="submission" date="2019-07" db="EMBL/GenBank/DDBJ databases">
        <title>Whole genome shotgun sequence of Cellulomonas hominis NBRC 16055.</title>
        <authorList>
            <person name="Hosoyama A."/>
            <person name="Uohara A."/>
            <person name="Ohji S."/>
            <person name="Ichikawa N."/>
        </authorList>
    </citation>
    <scope>NUCLEOTIDE SEQUENCE [LARGE SCALE GENOMIC DNA]</scope>
    <source>
        <strain evidence="2 3">NBRC 16055</strain>
    </source>
</reference>
<dbReference type="EMBL" id="BJVQ01000029">
    <property type="protein sequence ID" value="GEL47098.1"/>
    <property type="molecule type" value="Genomic_DNA"/>
</dbReference>
<evidence type="ECO:0000313" key="2">
    <source>
        <dbReference type="EMBL" id="GEL47098.1"/>
    </source>
</evidence>
<feature type="compositionally biased region" description="Basic and acidic residues" evidence="1">
    <location>
        <begin position="1"/>
        <end position="10"/>
    </location>
</feature>
<name>A0A511FGW9_9CELL</name>
<comment type="caution">
    <text evidence="2">The sequence shown here is derived from an EMBL/GenBank/DDBJ whole genome shotgun (WGS) entry which is preliminary data.</text>
</comment>
<proteinExistence type="predicted"/>
<evidence type="ECO:0000256" key="1">
    <source>
        <dbReference type="SAM" id="MobiDB-lite"/>
    </source>
</evidence>
<keyword evidence="3" id="KW-1185">Reference proteome</keyword>
<feature type="region of interest" description="Disordered" evidence="1">
    <location>
        <begin position="1"/>
        <end position="65"/>
    </location>
</feature>